<dbReference type="EMBL" id="BAAAMU010000156">
    <property type="protein sequence ID" value="GAA1687766.1"/>
    <property type="molecule type" value="Genomic_DNA"/>
</dbReference>
<dbReference type="SUPFAM" id="SSF53474">
    <property type="entry name" value="alpha/beta-Hydrolases"/>
    <property type="match status" value="1"/>
</dbReference>
<evidence type="ECO:0000313" key="2">
    <source>
        <dbReference type="Proteomes" id="UP001500064"/>
    </source>
</evidence>
<gene>
    <name evidence="1" type="ORF">GCM10009733_100560</name>
</gene>
<comment type="caution">
    <text evidence="1">The sequence shown here is derived from an EMBL/GenBank/DDBJ whole genome shotgun (WGS) entry which is preliminary data.</text>
</comment>
<proteinExistence type="predicted"/>
<dbReference type="Proteomes" id="UP001500064">
    <property type="component" value="Unassembled WGS sequence"/>
</dbReference>
<evidence type="ECO:0008006" key="3">
    <source>
        <dbReference type="Google" id="ProtNLM"/>
    </source>
</evidence>
<accession>A0ABP4TGH6</accession>
<evidence type="ECO:0000313" key="1">
    <source>
        <dbReference type="EMBL" id="GAA1687766.1"/>
    </source>
</evidence>
<protein>
    <recommendedName>
        <fullName evidence="3">Alpha/beta hydrolase</fullName>
    </recommendedName>
</protein>
<reference evidence="2" key="1">
    <citation type="journal article" date="2019" name="Int. J. Syst. Evol. Microbiol.">
        <title>The Global Catalogue of Microorganisms (GCM) 10K type strain sequencing project: providing services to taxonomists for standard genome sequencing and annotation.</title>
        <authorList>
            <consortium name="The Broad Institute Genomics Platform"/>
            <consortium name="The Broad Institute Genome Sequencing Center for Infectious Disease"/>
            <person name="Wu L."/>
            <person name="Ma J."/>
        </authorList>
    </citation>
    <scope>NUCLEOTIDE SEQUENCE [LARGE SCALE GENOMIC DNA]</scope>
    <source>
        <strain evidence="2">JCM 13929</strain>
    </source>
</reference>
<dbReference type="Gene3D" id="3.40.50.1820">
    <property type="entry name" value="alpha/beta hydrolase"/>
    <property type="match status" value="1"/>
</dbReference>
<dbReference type="InterPro" id="IPR029058">
    <property type="entry name" value="AB_hydrolase_fold"/>
</dbReference>
<keyword evidence="2" id="KW-1185">Reference proteome</keyword>
<name>A0ABP4TGH6_9ACTN</name>
<organism evidence="1 2">
    <name type="scientific">Nonomuraea maheshkhaliensis</name>
    <dbReference type="NCBI Taxonomy" id="419590"/>
    <lineage>
        <taxon>Bacteria</taxon>
        <taxon>Bacillati</taxon>
        <taxon>Actinomycetota</taxon>
        <taxon>Actinomycetes</taxon>
        <taxon>Streptosporangiales</taxon>
        <taxon>Streptosporangiaceae</taxon>
        <taxon>Nonomuraea</taxon>
    </lineage>
</organism>
<sequence>MHDRDDQVVDLTGAEAITKAWPRAELLRTEGLGHQRILRDPEVVRQVVRFLAGPPR</sequence>